<dbReference type="EMBL" id="RSKH01000010">
    <property type="protein sequence ID" value="MII80654.1"/>
    <property type="molecule type" value="Genomic_DNA"/>
</dbReference>
<gene>
    <name evidence="2" type="ORF">AIF45_16595</name>
</gene>
<feature type="transmembrane region" description="Helical" evidence="1">
    <location>
        <begin position="31"/>
        <end position="51"/>
    </location>
</feature>
<dbReference type="AlphaFoldDB" id="A0A6C8YCW1"/>
<reference evidence="2" key="1">
    <citation type="submission" date="2018-08" db="EMBL/GenBank/DDBJ databases">
        <authorList>
            <consortium name="GenomeTrakr network: Whole genome sequencing for foodborne pathogen traceback"/>
        </authorList>
    </citation>
    <scope>NUCLEOTIDE SEQUENCE [LARGE SCALE GENOMIC DNA]</scope>
    <source>
        <strain evidence="2">FDA00003943</strain>
    </source>
</reference>
<keyword evidence="1" id="KW-1133">Transmembrane helix</keyword>
<comment type="caution">
    <text evidence="2">The sequence shown here is derived from an EMBL/GenBank/DDBJ whole genome shotgun (WGS) entry which is preliminary data.</text>
</comment>
<keyword evidence="1" id="KW-0472">Membrane</keyword>
<protein>
    <submittedName>
        <fullName evidence="2">Uncharacterized protein</fullName>
    </submittedName>
</protein>
<organism evidence="2">
    <name type="scientific">Salmonella enterica subsp. salamae</name>
    <dbReference type="NCBI Taxonomy" id="59202"/>
    <lineage>
        <taxon>Bacteria</taxon>
        <taxon>Pseudomonadati</taxon>
        <taxon>Pseudomonadota</taxon>
        <taxon>Gammaproteobacteria</taxon>
        <taxon>Enterobacterales</taxon>
        <taxon>Enterobacteriaceae</taxon>
        <taxon>Salmonella</taxon>
    </lineage>
</organism>
<proteinExistence type="predicted"/>
<name>A0A6C8YCW1_SALER</name>
<keyword evidence="1" id="KW-0812">Transmembrane</keyword>
<evidence type="ECO:0000313" key="2">
    <source>
        <dbReference type="EMBL" id="MII80654.1"/>
    </source>
</evidence>
<accession>A0A6C8YCW1</accession>
<evidence type="ECO:0000256" key="1">
    <source>
        <dbReference type="SAM" id="Phobius"/>
    </source>
</evidence>
<sequence>MRNRILEIIGNFYATYFLYTIQPTEFKFPPLIVFLLIINCQVIVLFLHWLYQLPLNIPLTDLIRYNAKFQQCLKVI</sequence>
<dbReference type="Proteomes" id="UP000885342">
    <property type="component" value="Unassembled WGS sequence"/>
</dbReference>